<keyword evidence="3 6" id="KW-0812">Transmembrane</keyword>
<feature type="transmembrane region" description="Helical" evidence="6">
    <location>
        <begin position="405"/>
        <end position="427"/>
    </location>
</feature>
<sequence>MVWRALPPCRGGSHPSHRIPLFPLGWISGVSFDCNFDLRWSTNSTWRCRSDQRGCFGFARHTSRRRSGDAGPDCGYLVSSEVALGCYARRKQVITLVQSKRQRFRAQVFALQRMAQPMLWRYVGLLLQFAIVLLVARSVDLEIAGGYFALFGAVAVVHLASGLGIPDAIVKLCPVAEDSASLRSMGLMASTIINIPLCGFVLLIALACGQSVGIATLFAIWLFGYAEVLAISQAMITFRSGTWGNFGMYASINIGYMLTLVPYLFIADSPTLSGMVYWATMGALLSCASLMIVVICTRAARCGDIAPAWNELVQVCRSAGKLITIGMPIATARLLQGMLPWLPVWLLAVHGDPGGAATYAAASRLAVVATAVLGSIRFSSRPEIVTLAADNNWPGIGRLSRRASYFSAAVATSAIIATAAMGGWLIPLVFGPAYAGTVAVLCVLLVGIYAEAIGGLSDEILKMTGRAWVVLTTLALSAGLLVLILIVDPGIGPVNAAWATVAAFAVQYVLQISWLGRYLQVHIWLAVPSARDRRHAKQ</sequence>
<gene>
    <name evidence="7" type="ORF">FM104_11120</name>
</gene>
<name>A0A1R4K9K8_9MICO</name>
<feature type="transmembrane region" description="Helical" evidence="6">
    <location>
        <begin position="145"/>
        <end position="165"/>
    </location>
</feature>
<feature type="transmembrane region" description="Helical" evidence="6">
    <location>
        <begin position="243"/>
        <end position="265"/>
    </location>
</feature>
<dbReference type="GO" id="GO:0005886">
    <property type="term" value="C:plasma membrane"/>
    <property type="evidence" value="ECO:0007669"/>
    <property type="project" value="UniProtKB-SubCell"/>
</dbReference>
<reference evidence="7 8" key="1">
    <citation type="submission" date="2017-02" db="EMBL/GenBank/DDBJ databases">
        <authorList>
            <person name="Peterson S.W."/>
        </authorList>
    </citation>
    <scope>NUCLEOTIDE SEQUENCE [LARGE SCALE GENOMIC DNA]</scope>
    <source>
        <strain evidence="7 8">B Mb 05.01</strain>
    </source>
</reference>
<feature type="transmembrane region" description="Helical" evidence="6">
    <location>
        <begin position="212"/>
        <end position="231"/>
    </location>
</feature>
<feature type="transmembrane region" description="Helical" evidence="6">
    <location>
        <begin position="186"/>
        <end position="206"/>
    </location>
</feature>
<evidence type="ECO:0000256" key="5">
    <source>
        <dbReference type="ARBA" id="ARBA00023136"/>
    </source>
</evidence>
<evidence type="ECO:0000313" key="8">
    <source>
        <dbReference type="Proteomes" id="UP000196320"/>
    </source>
</evidence>
<evidence type="ECO:0000256" key="3">
    <source>
        <dbReference type="ARBA" id="ARBA00022692"/>
    </source>
</evidence>
<evidence type="ECO:0000256" key="2">
    <source>
        <dbReference type="ARBA" id="ARBA00022475"/>
    </source>
</evidence>
<proteinExistence type="predicted"/>
<feature type="transmembrane region" description="Helical" evidence="6">
    <location>
        <begin position="277"/>
        <end position="296"/>
    </location>
</feature>
<organism evidence="7 8">
    <name type="scientific">Microbacterium esteraromaticum</name>
    <dbReference type="NCBI Taxonomy" id="57043"/>
    <lineage>
        <taxon>Bacteria</taxon>
        <taxon>Bacillati</taxon>
        <taxon>Actinomycetota</taxon>
        <taxon>Actinomycetes</taxon>
        <taxon>Micrococcales</taxon>
        <taxon>Microbacteriaceae</taxon>
        <taxon>Microbacterium</taxon>
    </lineage>
</organism>
<keyword evidence="2" id="KW-1003">Cell membrane</keyword>
<dbReference type="InterPro" id="IPR050833">
    <property type="entry name" value="Poly_Biosynth_Transport"/>
</dbReference>
<keyword evidence="8" id="KW-1185">Reference proteome</keyword>
<evidence type="ECO:0000313" key="7">
    <source>
        <dbReference type="EMBL" id="SJN40854.1"/>
    </source>
</evidence>
<dbReference type="PANTHER" id="PTHR30250:SF11">
    <property type="entry name" value="O-ANTIGEN TRANSPORTER-RELATED"/>
    <property type="match status" value="1"/>
</dbReference>
<evidence type="ECO:0000256" key="1">
    <source>
        <dbReference type="ARBA" id="ARBA00004651"/>
    </source>
</evidence>
<evidence type="ECO:0000256" key="4">
    <source>
        <dbReference type="ARBA" id="ARBA00022989"/>
    </source>
</evidence>
<keyword evidence="5 6" id="KW-0472">Membrane</keyword>
<dbReference type="Proteomes" id="UP000196320">
    <property type="component" value="Unassembled WGS sequence"/>
</dbReference>
<feature type="transmembrane region" description="Helical" evidence="6">
    <location>
        <begin position="493"/>
        <end position="510"/>
    </location>
</feature>
<keyword evidence="4 6" id="KW-1133">Transmembrane helix</keyword>
<evidence type="ECO:0000256" key="6">
    <source>
        <dbReference type="SAM" id="Phobius"/>
    </source>
</evidence>
<dbReference type="PANTHER" id="PTHR30250">
    <property type="entry name" value="PST FAMILY PREDICTED COLANIC ACID TRANSPORTER"/>
    <property type="match status" value="1"/>
</dbReference>
<comment type="subcellular location">
    <subcellularLocation>
        <location evidence="1">Cell membrane</location>
        <topology evidence="1">Multi-pass membrane protein</topology>
    </subcellularLocation>
</comment>
<feature type="transmembrane region" description="Helical" evidence="6">
    <location>
        <begin position="119"/>
        <end position="139"/>
    </location>
</feature>
<feature type="transmembrane region" description="Helical" evidence="6">
    <location>
        <begin position="468"/>
        <end position="487"/>
    </location>
</feature>
<accession>A0A1R4K9K8</accession>
<protein>
    <submittedName>
        <fullName evidence="7">Polysaccharide biosynthesis protein</fullName>
    </submittedName>
</protein>
<dbReference type="EMBL" id="FUKO01000026">
    <property type="protein sequence ID" value="SJN40854.1"/>
    <property type="molecule type" value="Genomic_DNA"/>
</dbReference>
<dbReference type="AlphaFoldDB" id="A0A1R4K9K8"/>
<feature type="transmembrane region" description="Helical" evidence="6">
    <location>
        <begin position="433"/>
        <end position="456"/>
    </location>
</feature>